<evidence type="ECO:0000256" key="9">
    <source>
        <dbReference type="SAM" id="MobiDB-lite"/>
    </source>
</evidence>
<dbReference type="EMBL" id="JACHJV010000001">
    <property type="protein sequence ID" value="MBB4922741.1"/>
    <property type="molecule type" value="Genomic_DNA"/>
</dbReference>
<feature type="transmembrane region" description="Helical" evidence="10">
    <location>
        <begin position="182"/>
        <end position="202"/>
    </location>
</feature>
<accession>A0A7W7VTW4</accession>
<evidence type="ECO:0000313" key="13">
    <source>
        <dbReference type="Proteomes" id="UP000540506"/>
    </source>
</evidence>
<dbReference type="InterPro" id="IPR004923">
    <property type="entry name" value="FTR1/Fip1/EfeU"/>
</dbReference>
<dbReference type="CDD" id="cd14656">
    <property type="entry name" value="Imelysin-like_EfeO"/>
    <property type="match status" value="1"/>
</dbReference>
<evidence type="ECO:0000313" key="12">
    <source>
        <dbReference type="EMBL" id="MBB4922741.1"/>
    </source>
</evidence>
<feature type="transmembrane region" description="Helical" evidence="10">
    <location>
        <begin position="149"/>
        <end position="170"/>
    </location>
</feature>
<dbReference type="Proteomes" id="UP000540506">
    <property type="component" value="Unassembled WGS sequence"/>
</dbReference>
<dbReference type="Gene3D" id="1.20.1420.20">
    <property type="entry name" value="M75 peptidase, HXXE motif"/>
    <property type="match status" value="1"/>
</dbReference>
<evidence type="ECO:0000259" key="11">
    <source>
        <dbReference type="Pfam" id="PF09375"/>
    </source>
</evidence>
<feature type="transmembrane region" description="Helical" evidence="10">
    <location>
        <begin position="42"/>
        <end position="62"/>
    </location>
</feature>
<keyword evidence="8 10" id="KW-0472">Membrane</keyword>
<keyword evidence="5 10" id="KW-0812">Transmembrane</keyword>
<feature type="transmembrane region" description="Helical" evidence="10">
    <location>
        <begin position="323"/>
        <end position="343"/>
    </location>
</feature>
<feature type="transmembrane region" description="Helical" evidence="10">
    <location>
        <begin position="245"/>
        <end position="265"/>
    </location>
</feature>
<evidence type="ECO:0000256" key="4">
    <source>
        <dbReference type="ARBA" id="ARBA00008333"/>
    </source>
</evidence>
<comment type="subcellular location">
    <subcellularLocation>
        <location evidence="2">Cell envelope</location>
    </subcellularLocation>
    <subcellularLocation>
        <location evidence="1">Membrane</location>
        <topology evidence="1">Multi-pass membrane protein</topology>
    </subcellularLocation>
</comment>
<comment type="similarity">
    <text evidence="3">Belongs to the EfeM/EfeO family.</text>
</comment>
<dbReference type="PANTHER" id="PTHR31632:SF2">
    <property type="entry name" value="PLASMA MEMBRANE IRON PERMEASE"/>
    <property type="match status" value="1"/>
</dbReference>
<proteinExistence type="inferred from homology"/>
<protein>
    <submittedName>
        <fullName evidence="12">High-affinity iron transporter</fullName>
    </submittedName>
</protein>
<feature type="domain" description="Imelysin-like" evidence="11">
    <location>
        <begin position="463"/>
        <end position="693"/>
    </location>
</feature>
<feature type="compositionally biased region" description="Acidic residues" evidence="9">
    <location>
        <begin position="286"/>
        <end position="299"/>
    </location>
</feature>
<dbReference type="GO" id="GO:0030313">
    <property type="term" value="C:cell envelope"/>
    <property type="evidence" value="ECO:0007669"/>
    <property type="project" value="UniProtKB-SubCell"/>
</dbReference>
<dbReference type="Pfam" id="PF03239">
    <property type="entry name" value="FTR1"/>
    <property type="match status" value="1"/>
</dbReference>
<dbReference type="InterPro" id="IPR034981">
    <property type="entry name" value="Imelysin-like_EfeO/Algp7"/>
</dbReference>
<evidence type="ECO:0000256" key="5">
    <source>
        <dbReference type="ARBA" id="ARBA00022692"/>
    </source>
</evidence>
<evidence type="ECO:0000256" key="2">
    <source>
        <dbReference type="ARBA" id="ARBA00004196"/>
    </source>
</evidence>
<dbReference type="InterPro" id="IPR018976">
    <property type="entry name" value="Imelysin-like"/>
</dbReference>
<dbReference type="RefSeq" id="WP_184934864.1">
    <property type="nucleotide sequence ID" value="NZ_JACHJV010000001.1"/>
</dbReference>
<evidence type="ECO:0000256" key="7">
    <source>
        <dbReference type="ARBA" id="ARBA00022989"/>
    </source>
</evidence>
<feature type="transmembrane region" description="Helical" evidence="10">
    <location>
        <begin position="6"/>
        <end position="30"/>
    </location>
</feature>
<comment type="similarity">
    <text evidence="4">Belongs to the oxidase-dependent Fe transporter (OFeT) (TC 9.A.10.1) family.</text>
</comment>
<dbReference type="NCBIfam" id="NF041756">
    <property type="entry name" value="EfeU"/>
    <property type="match status" value="1"/>
</dbReference>
<gene>
    <name evidence="12" type="ORF">FHR34_001734</name>
</gene>
<feature type="transmembrane region" description="Helical" evidence="10">
    <location>
        <begin position="109"/>
        <end position="129"/>
    </location>
</feature>
<dbReference type="GO" id="GO:0033573">
    <property type="term" value="C:high-affinity iron permease complex"/>
    <property type="evidence" value="ECO:0007669"/>
    <property type="project" value="InterPro"/>
</dbReference>
<evidence type="ECO:0000256" key="8">
    <source>
        <dbReference type="ARBA" id="ARBA00023136"/>
    </source>
</evidence>
<keyword evidence="6" id="KW-0732">Signal</keyword>
<dbReference type="InterPro" id="IPR038352">
    <property type="entry name" value="Imelysin_sf"/>
</dbReference>
<dbReference type="PANTHER" id="PTHR31632">
    <property type="entry name" value="IRON TRANSPORTER FTH1"/>
    <property type="match status" value="1"/>
</dbReference>
<reference evidence="12 13" key="1">
    <citation type="submission" date="2020-08" db="EMBL/GenBank/DDBJ databases">
        <title>Sequencing the genomes of 1000 actinobacteria strains.</title>
        <authorList>
            <person name="Klenk H.-P."/>
        </authorList>
    </citation>
    <scope>NUCLEOTIDE SEQUENCE [LARGE SCALE GENOMIC DNA]</scope>
    <source>
        <strain evidence="12 13">DSM 41654</strain>
    </source>
</reference>
<dbReference type="Pfam" id="PF09375">
    <property type="entry name" value="Peptidase_M75"/>
    <property type="match status" value="1"/>
</dbReference>
<name>A0A7W7VTW4_KITKI</name>
<comment type="caution">
    <text evidence="12">The sequence shown here is derived from an EMBL/GenBank/DDBJ whole genome shotgun (WGS) entry which is preliminary data.</text>
</comment>
<evidence type="ECO:0000256" key="6">
    <source>
        <dbReference type="ARBA" id="ARBA00022729"/>
    </source>
</evidence>
<organism evidence="12 13">
    <name type="scientific">Kitasatospora kifunensis</name>
    <name type="common">Streptomyces kifunensis</name>
    <dbReference type="NCBI Taxonomy" id="58351"/>
    <lineage>
        <taxon>Bacteria</taxon>
        <taxon>Bacillati</taxon>
        <taxon>Actinomycetota</taxon>
        <taxon>Actinomycetes</taxon>
        <taxon>Kitasatosporales</taxon>
        <taxon>Streptomycetaceae</taxon>
        <taxon>Kitasatospora</taxon>
    </lineage>
</organism>
<keyword evidence="7 10" id="KW-1133">Transmembrane helix</keyword>
<feature type="transmembrane region" description="Helical" evidence="10">
    <location>
        <begin position="74"/>
        <end position="93"/>
    </location>
</feature>
<dbReference type="GO" id="GO:0015093">
    <property type="term" value="F:ferrous iron transmembrane transporter activity"/>
    <property type="evidence" value="ECO:0007669"/>
    <property type="project" value="TreeGrafter"/>
</dbReference>
<keyword evidence="13" id="KW-1185">Reference proteome</keyword>
<evidence type="ECO:0000256" key="10">
    <source>
        <dbReference type="SAM" id="Phobius"/>
    </source>
</evidence>
<evidence type="ECO:0000256" key="1">
    <source>
        <dbReference type="ARBA" id="ARBA00004141"/>
    </source>
</evidence>
<dbReference type="AlphaFoldDB" id="A0A7W7VTW4"/>
<sequence>MWDDAFPSFLIGLREGLEAGLIVSILVATLVRSGQKARLPQVWTGVLAAIALALSFGAVLTFTAANLSGGAQEAFGGTLSLIAVAFVTAMVFWMRRSARNLSSEIREKVASALTMGGGVLVLTSFLAVGREGLETSLFLWTTARSAGEATGPAIGAGVGLVLAAGLCWGLYRRVLKINLTKFFTYTGMVLIVIAAGVLSYGLRDLQEGGVLPGSTSYAFDLSGSLDGGSWYATLMQGVFNLTVTMTWLQVVAYALYLALVMTLFVRGVRASAPKPAAAVAEKAPEAEAEAAPEAEAEAEAEAKPENQTETEPESQPAKSRNRWLVPATLVAVPAVLAGVVIAVSDGKPAAAGTVTVSDAKDECGKGFTTPQPGQQTFQMHNAGSKTSEVYLVNPATNAVYGEIEGLAPGTTRPLTATIGSGDLAWRCVPSSGDPVTSAAVHVSGGQSVNAVLPVSEDDLKGPLDQYKTYVNAGLATLLTQTQKLQGDLHAGDLNAAKADWLTAHLQYSSLGAAYGTFADFDKKINGRADGLPDGVADKDFAGFHRLEYGLWHNQSAADLAPVADQLVSDVDGLGKAFPTQDFDPTDLPLRTHEILENTLQFELTADTDEGSGTNLATAQANLAGTQELLTVLTPLIQQRSPQLLGTVNADLKRFGDLLAAAHHPDGSWTPVEQLDPSVRTQLNGATGQLLEDLAPIPDLLEIRKSA</sequence>
<evidence type="ECO:0000256" key="3">
    <source>
        <dbReference type="ARBA" id="ARBA00005989"/>
    </source>
</evidence>
<feature type="region of interest" description="Disordered" evidence="9">
    <location>
        <begin position="281"/>
        <end position="320"/>
    </location>
</feature>